<reference evidence="8" key="2">
    <citation type="submission" date="2015-02" db="EMBL/GenBank/DDBJ databases">
        <authorList>
            <person name="Chooi Y.-H."/>
        </authorList>
    </citation>
    <scope>NUCLEOTIDE SEQUENCE</scope>
    <source>
        <tissue evidence="8">Seedling</tissue>
    </source>
</reference>
<proteinExistence type="predicted"/>
<gene>
    <name evidence="7" type="ORF">HKW66_Vig0113930</name>
    <name evidence="8" type="ORF">LR48_Vigan03g069100</name>
</gene>
<keyword evidence="4 5" id="KW-0472">Membrane</keyword>
<sequence length="196" mass="21264">MKGSGSKGRITMCLVLTLCLVIAVLLVMVLLAFTVFRPHEPVSRVDTIKIEDMNLGMDFFTMSVNVNVTLDVGVSVENRNKFGFQYHNSSAELKYKGILIGEGPIPDEEISGGETKGINLTLTIMADRLASSNGVTKDITSGSMPLSTFVRMFGMVKVLGFIKFHVASTTSCDFTLNITNKTIVDNKCLSKAILSA</sequence>
<dbReference type="GO" id="GO:0016020">
    <property type="term" value="C:membrane"/>
    <property type="evidence" value="ECO:0007669"/>
    <property type="project" value="UniProtKB-SubCell"/>
</dbReference>
<dbReference type="PANTHER" id="PTHR31234:SF65">
    <property type="entry name" value="LATE EMBRYOGENESIS ABUNDANT PROTEIN, LEA_2 SUBGROUP"/>
    <property type="match status" value="1"/>
</dbReference>
<dbReference type="Gramene" id="KOM37310">
    <property type="protein sequence ID" value="KOM37310"/>
    <property type="gene ID" value="LR48_Vigan03g069100"/>
</dbReference>
<evidence type="ECO:0000313" key="10">
    <source>
        <dbReference type="Proteomes" id="UP000743370"/>
    </source>
</evidence>
<dbReference type="PANTHER" id="PTHR31234">
    <property type="entry name" value="LATE EMBRYOGENESIS ABUNDANT (LEA) HYDROXYPROLINE-RICH GLYCOPROTEIN FAMILY"/>
    <property type="match status" value="1"/>
</dbReference>
<dbReference type="Gene3D" id="2.60.40.1820">
    <property type="match status" value="1"/>
</dbReference>
<dbReference type="SUPFAM" id="SSF117070">
    <property type="entry name" value="LEA14-like"/>
    <property type="match status" value="1"/>
</dbReference>
<comment type="subcellular location">
    <subcellularLocation>
        <location evidence="1">Membrane</location>
        <topology evidence="1">Single-pass membrane protein</topology>
    </subcellularLocation>
</comment>
<dbReference type="AlphaFoldDB" id="A0A0L9U3E5"/>
<evidence type="ECO:0000313" key="7">
    <source>
        <dbReference type="EMBL" id="KAG2404471.1"/>
    </source>
</evidence>
<dbReference type="STRING" id="3914.A0A0L9U3E5"/>
<reference evidence="7 10" key="3">
    <citation type="submission" date="2020-05" db="EMBL/GenBank/DDBJ databases">
        <title>Vigna angularis (adzuki bean) Var. LongXiaoDou No. 4 denovo assembly.</title>
        <authorList>
            <person name="Xiang H."/>
        </authorList>
    </citation>
    <scope>NUCLEOTIDE SEQUENCE [LARGE SCALE GENOMIC DNA]</scope>
    <source>
        <tissue evidence="7">Leaf</tissue>
    </source>
</reference>
<evidence type="ECO:0000256" key="4">
    <source>
        <dbReference type="ARBA" id="ARBA00023136"/>
    </source>
</evidence>
<dbReference type="OrthoDB" id="1929523at2759"/>
<evidence type="ECO:0000313" key="8">
    <source>
        <dbReference type="EMBL" id="KOM37310.1"/>
    </source>
</evidence>
<organism evidence="8 9">
    <name type="scientific">Phaseolus angularis</name>
    <name type="common">Azuki bean</name>
    <name type="synonym">Vigna angularis</name>
    <dbReference type="NCBI Taxonomy" id="3914"/>
    <lineage>
        <taxon>Eukaryota</taxon>
        <taxon>Viridiplantae</taxon>
        <taxon>Streptophyta</taxon>
        <taxon>Embryophyta</taxon>
        <taxon>Tracheophyta</taxon>
        <taxon>Spermatophyta</taxon>
        <taxon>Magnoliopsida</taxon>
        <taxon>eudicotyledons</taxon>
        <taxon>Gunneridae</taxon>
        <taxon>Pentapetalae</taxon>
        <taxon>rosids</taxon>
        <taxon>fabids</taxon>
        <taxon>Fabales</taxon>
        <taxon>Fabaceae</taxon>
        <taxon>Papilionoideae</taxon>
        <taxon>50 kb inversion clade</taxon>
        <taxon>NPAAA clade</taxon>
        <taxon>indigoferoid/millettioid clade</taxon>
        <taxon>Phaseoleae</taxon>
        <taxon>Vigna</taxon>
    </lineage>
</organism>
<accession>A0A0L9U3E5</accession>
<protein>
    <recommendedName>
        <fullName evidence="6">Late embryogenesis abundant protein LEA-2 subgroup domain-containing protein</fullName>
    </recommendedName>
</protein>
<evidence type="ECO:0000256" key="3">
    <source>
        <dbReference type="ARBA" id="ARBA00022989"/>
    </source>
</evidence>
<keyword evidence="3 5" id="KW-1133">Transmembrane helix</keyword>
<name>A0A0L9U3E5_PHAAN</name>
<dbReference type="GO" id="GO:0098542">
    <property type="term" value="P:defense response to other organism"/>
    <property type="evidence" value="ECO:0007669"/>
    <property type="project" value="InterPro"/>
</dbReference>
<dbReference type="EMBL" id="CM003373">
    <property type="protein sequence ID" value="KOM37310.1"/>
    <property type="molecule type" value="Genomic_DNA"/>
</dbReference>
<dbReference type="InterPro" id="IPR044839">
    <property type="entry name" value="NDR1-like"/>
</dbReference>
<feature type="transmembrane region" description="Helical" evidence="5">
    <location>
        <begin position="12"/>
        <end position="36"/>
    </location>
</feature>
<evidence type="ECO:0000259" key="6">
    <source>
        <dbReference type="Pfam" id="PF03168"/>
    </source>
</evidence>
<dbReference type="OMA" id="PTANCEH"/>
<evidence type="ECO:0000256" key="1">
    <source>
        <dbReference type="ARBA" id="ARBA00004167"/>
    </source>
</evidence>
<feature type="domain" description="Late embryogenesis abundant protein LEA-2 subgroup" evidence="6">
    <location>
        <begin position="74"/>
        <end position="168"/>
    </location>
</feature>
<dbReference type="KEGG" id="var:108328542"/>
<dbReference type="Proteomes" id="UP000743370">
    <property type="component" value="Unassembled WGS sequence"/>
</dbReference>
<dbReference type="Pfam" id="PF03168">
    <property type="entry name" value="LEA_2"/>
    <property type="match status" value="1"/>
</dbReference>
<dbReference type="EMBL" id="JABFOF010000002">
    <property type="protein sequence ID" value="KAG2404471.1"/>
    <property type="molecule type" value="Genomic_DNA"/>
</dbReference>
<evidence type="ECO:0000313" key="9">
    <source>
        <dbReference type="Proteomes" id="UP000053144"/>
    </source>
</evidence>
<evidence type="ECO:0000256" key="2">
    <source>
        <dbReference type="ARBA" id="ARBA00022692"/>
    </source>
</evidence>
<dbReference type="InterPro" id="IPR004864">
    <property type="entry name" value="LEA_2"/>
</dbReference>
<keyword evidence="2 5" id="KW-0812">Transmembrane</keyword>
<evidence type="ECO:0000256" key="5">
    <source>
        <dbReference type="SAM" id="Phobius"/>
    </source>
</evidence>
<reference evidence="9" key="1">
    <citation type="journal article" date="2015" name="Proc. Natl. Acad. Sci. U.S.A.">
        <title>Genome sequencing of adzuki bean (Vigna angularis) provides insight into high starch and low fat accumulation and domestication.</title>
        <authorList>
            <person name="Yang K."/>
            <person name="Tian Z."/>
            <person name="Chen C."/>
            <person name="Luo L."/>
            <person name="Zhao B."/>
            <person name="Wang Z."/>
            <person name="Yu L."/>
            <person name="Li Y."/>
            <person name="Sun Y."/>
            <person name="Li W."/>
            <person name="Chen Y."/>
            <person name="Li Y."/>
            <person name="Zhang Y."/>
            <person name="Ai D."/>
            <person name="Zhao J."/>
            <person name="Shang C."/>
            <person name="Ma Y."/>
            <person name="Wu B."/>
            <person name="Wang M."/>
            <person name="Gao L."/>
            <person name="Sun D."/>
            <person name="Zhang P."/>
            <person name="Guo F."/>
            <person name="Wang W."/>
            <person name="Li Y."/>
            <person name="Wang J."/>
            <person name="Varshney R.K."/>
            <person name="Wang J."/>
            <person name="Ling H.Q."/>
            <person name="Wan P."/>
        </authorList>
    </citation>
    <scope>NUCLEOTIDE SEQUENCE</scope>
    <source>
        <strain evidence="9">cv. Jingnong 6</strain>
    </source>
</reference>
<dbReference type="Proteomes" id="UP000053144">
    <property type="component" value="Chromosome 3"/>
</dbReference>